<keyword evidence="3" id="KW-0805">Transcription regulation</keyword>
<evidence type="ECO:0000256" key="1">
    <source>
        <dbReference type="ARBA" id="ARBA00004123"/>
    </source>
</evidence>
<dbReference type="PANTHER" id="PTHR31221">
    <property type="entry name" value="WRKY TRANSCRIPTION FACTOR PROTEIN 1-RELATED"/>
    <property type="match status" value="1"/>
</dbReference>
<evidence type="ECO:0000256" key="4">
    <source>
        <dbReference type="ARBA" id="ARBA00023125"/>
    </source>
</evidence>
<proteinExistence type="predicted"/>
<dbReference type="InterPro" id="IPR044810">
    <property type="entry name" value="WRKY_plant"/>
</dbReference>
<feature type="domain" description="WRKY" evidence="8">
    <location>
        <begin position="196"/>
        <end position="253"/>
    </location>
</feature>
<dbReference type="GO" id="GO:0043565">
    <property type="term" value="F:sequence-specific DNA binding"/>
    <property type="evidence" value="ECO:0007669"/>
    <property type="project" value="InterPro"/>
</dbReference>
<dbReference type="AlphaFoldDB" id="A0A7J7CSR1"/>
<dbReference type="Gene3D" id="2.20.25.80">
    <property type="entry name" value="WRKY domain"/>
    <property type="match status" value="2"/>
</dbReference>
<gene>
    <name evidence="9" type="ORF">HS088_TW13G00001</name>
</gene>
<comment type="caution">
    <text evidence="9">The sequence shown here is derived from an EMBL/GenBank/DDBJ whole genome shotgun (WGS) entry which is preliminary data.</text>
</comment>
<evidence type="ECO:0000256" key="2">
    <source>
        <dbReference type="ARBA" id="ARBA00022737"/>
    </source>
</evidence>
<keyword evidence="6" id="KW-0539">Nucleus</keyword>
<dbReference type="Pfam" id="PF03106">
    <property type="entry name" value="WRKY"/>
    <property type="match status" value="2"/>
</dbReference>
<dbReference type="FunFam" id="2.20.25.80:FF:000006">
    <property type="entry name" value="WRKY transcription factor"/>
    <property type="match status" value="2"/>
</dbReference>
<evidence type="ECO:0000256" key="6">
    <source>
        <dbReference type="ARBA" id="ARBA00023242"/>
    </source>
</evidence>
<dbReference type="InterPro" id="IPR036576">
    <property type="entry name" value="WRKY_dom_sf"/>
</dbReference>
<keyword evidence="10" id="KW-1185">Reference proteome</keyword>
<dbReference type="InParanoid" id="A0A7J7CSR1"/>
<dbReference type="SUPFAM" id="SSF118290">
    <property type="entry name" value="WRKY DNA-binding domain"/>
    <property type="match status" value="2"/>
</dbReference>
<evidence type="ECO:0000256" key="3">
    <source>
        <dbReference type="ARBA" id="ARBA00023015"/>
    </source>
</evidence>
<evidence type="ECO:0000313" key="9">
    <source>
        <dbReference type="EMBL" id="KAF5737123.1"/>
    </source>
</evidence>
<keyword evidence="4" id="KW-0238">DNA-binding</keyword>
<feature type="domain" description="WRKY" evidence="8">
    <location>
        <begin position="389"/>
        <end position="454"/>
    </location>
</feature>
<dbReference type="InterPro" id="IPR003657">
    <property type="entry name" value="WRKY_dom"/>
</dbReference>
<feature type="region of interest" description="Disordered" evidence="7">
    <location>
        <begin position="178"/>
        <end position="199"/>
    </location>
</feature>
<feature type="compositionally biased region" description="Polar residues" evidence="7">
    <location>
        <begin position="456"/>
        <end position="472"/>
    </location>
</feature>
<dbReference type="SMART" id="SM00774">
    <property type="entry name" value="WRKY"/>
    <property type="match status" value="2"/>
</dbReference>
<name>A0A7J7CSR1_TRIWF</name>
<sequence length="472" mass="52107">MDIKQAERIVVTKPVATRPTCSTFRSFSELLAGAIDDSPHETCSEIAVAAIRPKTVRFKQMVSSAPGGALSSQAEFSGTLLNFNSNHEASKLDTKATMVYKPQAKFVSKTTVSLLANMGNFNSSYQQRLSSVETHVPCPNKDIQINVPSQLGKTLQIASHTENDQSIEPQKIALQNLEEVPNPPPHAPNGDRPSYDGYNWRKYGQKQVKGSEYPRSYYKCTHPNCPVKKKVERSFDGQIAEIVYKGEHNHSKPRPPKRNSSATHGLVPLSDPSAHETNDTSWCNLADERNEDSEVRVKNQYVEGLSTSACQNIALLSSNPVVTGRINTGAGTSDNSCGVSADCDEGSKGLDGEDDESRSKRRKSENQFNEGGVSGEDIRDPHIAVQSSMDYETLGDGFRWRKYGQKVVKGNPYPRSYYRCTSLSCNVRKHVERASDDPRAFITTYEGKHNHEMPIKNTNLVPSESDSQATTS</sequence>
<evidence type="ECO:0000256" key="7">
    <source>
        <dbReference type="SAM" id="MobiDB-lite"/>
    </source>
</evidence>
<evidence type="ECO:0000256" key="5">
    <source>
        <dbReference type="ARBA" id="ARBA00023163"/>
    </source>
</evidence>
<dbReference type="PANTHER" id="PTHR31221:SF90">
    <property type="entry name" value="WRKY TRANSCRIPTION FACTOR 44"/>
    <property type="match status" value="1"/>
</dbReference>
<dbReference type="EMBL" id="JAAARO010000013">
    <property type="protein sequence ID" value="KAF5737123.1"/>
    <property type="molecule type" value="Genomic_DNA"/>
</dbReference>
<dbReference type="GO" id="GO:0003700">
    <property type="term" value="F:DNA-binding transcription factor activity"/>
    <property type="evidence" value="ECO:0007669"/>
    <property type="project" value="InterPro"/>
</dbReference>
<dbReference type="GO" id="GO:0005634">
    <property type="term" value="C:nucleus"/>
    <property type="evidence" value="ECO:0007669"/>
    <property type="project" value="UniProtKB-SubCell"/>
</dbReference>
<keyword evidence="5" id="KW-0804">Transcription</keyword>
<keyword evidence="2" id="KW-0677">Repeat</keyword>
<feature type="region of interest" description="Disordered" evidence="7">
    <location>
        <begin position="330"/>
        <end position="384"/>
    </location>
</feature>
<dbReference type="FunCoup" id="A0A7J7CSR1">
    <property type="interactions" value="32"/>
</dbReference>
<evidence type="ECO:0000259" key="8">
    <source>
        <dbReference type="PROSITE" id="PS50811"/>
    </source>
</evidence>
<dbReference type="PROSITE" id="PS50811">
    <property type="entry name" value="WRKY"/>
    <property type="match status" value="2"/>
</dbReference>
<comment type="subcellular location">
    <subcellularLocation>
        <location evidence="1">Nucleus</location>
    </subcellularLocation>
</comment>
<accession>A0A7J7CSR1</accession>
<reference evidence="9 10" key="1">
    <citation type="journal article" date="2020" name="Nat. Commun.">
        <title>Genome of Tripterygium wilfordii and identification of cytochrome P450 involved in triptolide biosynthesis.</title>
        <authorList>
            <person name="Tu L."/>
            <person name="Su P."/>
            <person name="Zhang Z."/>
            <person name="Gao L."/>
            <person name="Wang J."/>
            <person name="Hu T."/>
            <person name="Zhou J."/>
            <person name="Zhang Y."/>
            <person name="Zhao Y."/>
            <person name="Liu Y."/>
            <person name="Song Y."/>
            <person name="Tong Y."/>
            <person name="Lu Y."/>
            <person name="Yang J."/>
            <person name="Xu C."/>
            <person name="Jia M."/>
            <person name="Peters R.J."/>
            <person name="Huang L."/>
            <person name="Gao W."/>
        </authorList>
    </citation>
    <scope>NUCLEOTIDE SEQUENCE [LARGE SCALE GENOMIC DNA]</scope>
    <source>
        <strain evidence="10">cv. XIE 37</strain>
        <tissue evidence="9">Leaf</tissue>
    </source>
</reference>
<protein>
    <recommendedName>
        <fullName evidence="8">WRKY domain-containing protein</fullName>
    </recommendedName>
</protein>
<dbReference type="Proteomes" id="UP000593562">
    <property type="component" value="Unassembled WGS sequence"/>
</dbReference>
<organism evidence="9 10">
    <name type="scientific">Tripterygium wilfordii</name>
    <name type="common">Thunder God vine</name>
    <dbReference type="NCBI Taxonomy" id="458696"/>
    <lineage>
        <taxon>Eukaryota</taxon>
        <taxon>Viridiplantae</taxon>
        <taxon>Streptophyta</taxon>
        <taxon>Embryophyta</taxon>
        <taxon>Tracheophyta</taxon>
        <taxon>Spermatophyta</taxon>
        <taxon>Magnoliopsida</taxon>
        <taxon>eudicotyledons</taxon>
        <taxon>Gunneridae</taxon>
        <taxon>Pentapetalae</taxon>
        <taxon>rosids</taxon>
        <taxon>fabids</taxon>
        <taxon>Celastrales</taxon>
        <taxon>Celastraceae</taxon>
        <taxon>Tripterygium</taxon>
    </lineage>
</organism>
<feature type="region of interest" description="Disordered" evidence="7">
    <location>
        <begin position="452"/>
        <end position="472"/>
    </location>
</feature>
<evidence type="ECO:0000313" key="10">
    <source>
        <dbReference type="Proteomes" id="UP000593562"/>
    </source>
</evidence>
<feature type="region of interest" description="Disordered" evidence="7">
    <location>
        <begin position="244"/>
        <end position="280"/>
    </location>
</feature>